<comment type="caution">
    <text evidence="1">The sequence shown here is derived from an EMBL/GenBank/DDBJ whole genome shotgun (WGS) entry which is preliminary data.</text>
</comment>
<protein>
    <submittedName>
        <fullName evidence="1">Uncharacterized protein</fullName>
    </submittedName>
</protein>
<name>A0A8T0IKQ9_CERPU</name>
<evidence type="ECO:0000313" key="1">
    <source>
        <dbReference type="EMBL" id="KAG0583615.1"/>
    </source>
</evidence>
<dbReference type="Proteomes" id="UP000822688">
    <property type="component" value="Chromosome 3"/>
</dbReference>
<dbReference type="AlphaFoldDB" id="A0A8T0IKQ9"/>
<organism evidence="1 2">
    <name type="scientific">Ceratodon purpureus</name>
    <name type="common">Fire moss</name>
    <name type="synonym">Dicranum purpureum</name>
    <dbReference type="NCBI Taxonomy" id="3225"/>
    <lineage>
        <taxon>Eukaryota</taxon>
        <taxon>Viridiplantae</taxon>
        <taxon>Streptophyta</taxon>
        <taxon>Embryophyta</taxon>
        <taxon>Bryophyta</taxon>
        <taxon>Bryophytina</taxon>
        <taxon>Bryopsida</taxon>
        <taxon>Dicranidae</taxon>
        <taxon>Pseudoditrichales</taxon>
        <taxon>Ditrichaceae</taxon>
        <taxon>Ceratodon</taxon>
    </lineage>
</organism>
<accession>A0A8T0IKQ9</accession>
<dbReference type="EMBL" id="CM026423">
    <property type="protein sequence ID" value="KAG0583615.1"/>
    <property type="molecule type" value="Genomic_DNA"/>
</dbReference>
<gene>
    <name evidence="1" type="ORF">KC19_3G149300</name>
</gene>
<evidence type="ECO:0000313" key="2">
    <source>
        <dbReference type="Proteomes" id="UP000822688"/>
    </source>
</evidence>
<keyword evidence="2" id="KW-1185">Reference proteome</keyword>
<sequence>MNSISTRKTEGRLTRWRRCRGGEGHDERWRWRWTAALGFASFLPSFLANDGTAPALPLPLTSKLWASREPSQKLTPTLSLSPPGPSLAQPKFPSFPLPALYVAVLGKLSGPARCE</sequence>
<reference evidence="1" key="1">
    <citation type="submission" date="2020-06" db="EMBL/GenBank/DDBJ databases">
        <title>WGS assembly of Ceratodon purpureus strain R40.</title>
        <authorList>
            <person name="Carey S.B."/>
            <person name="Jenkins J."/>
            <person name="Shu S."/>
            <person name="Lovell J.T."/>
            <person name="Sreedasyam A."/>
            <person name="Maumus F."/>
            <person name="Tiley G.P."/>
            <person name="Fernandez-Pozo N."/>
            <person name="Barry K."/>
            <person name="Chen C."/>
            <person name="Wang M."/>
            <person name="Lipzen A."/>
            <person name="Daum C."/>
            <person name="Saski C.A."/>
            <person name="Payton A.C."/>
            <person name="Mcbreen J.C."/>
            <person name="Conrad R.E."/>
            <person name="Kollar L.M."/>
            <person name="Olsson S."/>
            <person name="Huttunen S."/>
            <person name="Landis J.B."/>
            <person name="Wickett N.J."/>
            <person name="Johnson M.G."/>
            <person name="Rensing S.A."/>
            <person name="Grimwood J."/>
            <person name="Schmutz J."/>
            <person name="Mcdaniel S.F."/>
        </authorList>
    </citation>
    <scope>NUCLEOTIDE SEQUENCE</scope>
    <source>
        <strain evidence="1">R40</strain>
    </source>
</reference>
<proteinExistence type="predicted"/>